<accession>A0A5D4U6V1</accession>
<dbReference type="AlphaFoldDB" id="A0A5D4U6V1"/>
<feature type="chain" id="PRO_5030116765" description="Spore coat-associated protein N" evidence="1">
    <location>
        <begin position="22"/>
        <end position="240"/>
    </location>
</feature>
<gene>
    <name evidence="2" type="ORF">FZC85_17855</name>
</gene>
<evidence type="ECO:0000256" key="1">
    <source>
        <dbReference type="SAM" id="SignalP"/>
    </source>
</evidence>
<sequence length="240" mass="26103">MKSVKKALLATSLAGALVVSAGYGTYSWFTSSTSAVGTIDTGNLSVNNGEAISTPLFTGAKFAPSQVVYGEFVTLENTGDLTQNLKLTYTGSVDKASADPYKIYYMAFKYKAKPDMDELNDWRMQWEKGFFNGNHNPQMSMAKSAVASLPKGVEVITGEATVEEAQAMSALAKSSSEGDKTFKFGKDEFFTLEEDQYITMAFDVKLDQSAGNEYQGAKYSGNLMVQAKQTDQGAKFENKK</sequence>
<dbReference type="RefSeq" id="WP_148970385.1">
    <property type="nucleotide sequence ID" value="NZ_CANLNA010000004.1"/>
</dbReference>
<feature type="signal peptide" evidence="1">
    <location>
        <begin position="1"/>
        <end position="21"/>
    </location>
</feature>
<evidence type="ECO:0000313" key="3">
    <source>
        <dbReference type="Proteomes" id="UP000324269"/>
    </source>
</evidence>
<organism evidence="2 3">
    <name type="scientific">Rossellomorea aquimaris</name>
    <dbReference type="NCBI Taxonomy" id="189382"/>
    <lineage>
        <taxon>Bacteria</taxon>
        <taxon>Bacillati</taxon>
        <taxon>Bacillota</taxon>
        <taxon>Bacilli</taxon>
        <taxon>Bacillales</taxon>
        <taxon>Bacillaceae</taxon>
        <taxon>Rossellomorea</taxon>
    </lineage>
</organism>
<dbReference type="EMBL" id="VTEZ01000006">
    <property type="protein sequence ID" value="TYS82972.1"/>
    <property type="molecule type" value="Genomic_DNA"/>
</dbReference>
<reference evidence="2 3" key="1">
    <citation type="submission" date="2019-08" db="EMBL/GenBank/DDBJ databases">
        <title>Bacillus genomes from the desert of Cuatro Cienegas, Coahuila.</title>
        <authorList>
            <person name="Olmedo-Alvarez G."/>
        </authorList>
    </citation>
    <scope>NUCLEOTIDE SEQUENCE [LARGE SCALE GENOMIC DNA]</scope>
    <source>
        <strain evidence="2 3">CH87b_3T</strain>
    </source>
</reference>
<dbReference type="STRING" id="189382.BHE18_12635"/>
<evidence type="ECO:0000313" key="2">
    <source>
        <dbReference type="EMBL" id="TYS82972.1"/>
    </source>
</evidence>
<evidence type="ECO:0008006" key="4">
    <source>
        <dbReference type="Google" id="ProtNLM"/>
    </source>
</evidence>
<dbReference type="Proteomes" id="UP000324269">
    <property type="component" value="Unassembled WGS sequence"/>
</dbReference>
<keyword evidence="1" id="KW-0732">Signal</keyword>
<name>A0A5D4U6V1_9BACI</name>
<comment type="caution">
    <text evidence="2">The sequence shown here is derived from an EMBL/GenBank/DDBJ whole genome shotgun (WGS) entry which is preliminary data.</text>
</comment>
<proteinExistence type="predicted"/>
<protein>
    <recommendedName>
        <fullName evidence="4">Spore coat-associated protein N</fullName>
    </recommendedName>
</protein>
<dbReference type="OrthoDB" id="2450678at2"/>